<accession>A0A8J7ITK3</accession>
<dbReference type="GO" id="GO:0050568">
    <property type="term" value="F:protein-glutamine glutaminase activity"/>
    <property type="evidence" value="ECO:0007669"/>
    <property type="project" value="UniProtKB-UniRule"/>
</dbReference>
<keyword evidence="1 5" id="KW-0963">Cytoplasm</keyword>
<reference evidence="10" key="1">
    <citation type="submission" date="2020-10" db="EMBL/GenBank/DDBJ databases">
        <title>Paenihalocynthiibacter styelae gen. nov., sp. nov., isolated from stalked sea squirt Styela clava.</title>
        <authorList>
            <person name="Kim Y.-O."/>
            <person name="Yoon J.-H."/>
        </authorList>
    </citation>
    <scope>NUCLEOTIDE SEQUENCE</scope>
    <source>
        <strain evidence="10">MYP1-1</strain>
    </source>
</reference>
<dbReference type="GO" id="GO:0006935">
    <property type="term" value="P:chemotaxis"/>
    <property type="evidence" value="ECO:0007669"/>
    <property type="project" value="UniProtKB-UniRule"/>
</dbReference>
<comment type="caution">
    <text evidence="10">The sequence shown here is derived from an EMBL/GenBank/DDBJ whole genome shotgun (WGS) entry which is preliminary data.</text>
</comment>
<dbReference type="NCBIfam" id="NF001965">
    <property type="entry name" value="PRK00742.1"/>
    <property type="match status" value="1"/>
</dbReference>
<dbReference type="AlphaFoldDB" id="A0A8J7ITK3"/>
<feature type="active site" evidence="5 6">
    <location>
        <position position="158"/>
    </location>
</feature>
<dbReference type="GO" id="GO:0008984">
    <property type="term" value="F:protein-glutamate methylesterase activity"/>
    <property type="evidence" value="ECO:0007669"/>
    <property type="project" value="UniProtKB-UniRule"/>
</dbReference>
<dbReference type="CDD" id="cd16432">
    <property type="entry name" value="CheB_Rec"/>
    <property type="match status" value="1"/>
</dbReference>
<evidence type="ECO:0000256" key="4">
    <source>
        <dbReference type="ARBA" id="ARBA00048267"/>
    </source>
</evidence>
<dbReference type="EC" id="3.5.1.44" evidence="5"/>
<evidence type="ECO:0000313" key="11">
    <source>
        <dbReference type="Proteomes" id="UP000640583"/>
    </source>
</evidence>
<evidence type="ECO:0000259" key="9">
    <source>
        <dbReference type="PROSITE" id="PS50122"/>
    </source>
</evidence>
<keyword evidence="2 5" id="KW-0145">Chemotaxis</keyword>
<dbReference type="EC" id="3.1.1.61" evidence="5"/>
<dbReference type="EMBL" id="JADCKQ010000001">
    <property type="protein sequence ID" value="MBI1492048.1"/>
    <property type="molecule type" value="Genomic_DNA"/>
</dbReference>
<organism evidence="10 11">
    <name type="scientific">Halocynthiibacter styelae</name>
    <dbReference type="NCBI Taxonomy" id="2761955"/>
    <lineage>
        <taxon>Bacteria</taxon>
        <taxon>Pseudomonadati</taxon>
        <taxon>Pseudomonadota</taxon>
        <taxon>Alphaproteobacteria</taxon>
        <taxon>Rhodobacterales</taxon>
        <taxon>Paracoccaceae</taxon>
        <taxon>Halocynthiibacter</taxon>
    </lineage>
</organism>
<dbReference type="InterPro" id="IPR008248">
    <property type="entry name" value="CheB-like"/>
</dbReference>
<dbReference type="InterPro" id="IPR011006">
    <property type="entry name" value="CheY-like_superfamily"/>
</dbReference>
<evidence type="ECO:0000313" key="10">
    <source>
        <dbReference type="EMBL" id="MBI1492048.1"/>
    </source>
</evidence>
<evidence type="ECO:0000256" key="2">
    <source>
        <dbReference type="ARBA" id="ARBA00022500"/>
    </source>
</evidence>
<comment type="function">
    <text evidence="5">Involved in chemotaxis. Part of a chemotaxis signal transduction system that modulates chemotaxis in response to various stimuli. Catalyzes the demethylation of specific methylglutamate residues introduced into the chemoreceptors (methyl-accepting chemotaxis proteins or MCP) by CheR. Also mediates the irreversible deamidation of specific glutamine residues to glutamic acid.</text>
</comment>
<keyword evidence="5 7" id="KW-0597">Phosphoprotein</keyword>
<dbReference type="PANTHER" id="PTHR42872:SF6">
    <property type="entry name" value="PROTEIN-GLUTAMATE METHYLESTERASE_PROTEIN-GLUTAMINE GLUTAMINASE"/>
    <property type="match status" value="1"/>
</dbReference>
<dbReference type="Gene3D" id="3.40.50.180">
    <property type="entry name" value="Methylesterase CheB, C-terminal domain"/>
    <property type="match status" value="1"/>
</dbReference>
<dbReference type="SUPFAM" id="SSF52172">
    <property type="entry name" value="CheY-like"/>
    <property type="match status" value="1"/>
</dbReference>
<dbReference type="HAMAP" id="MF_00099">
    <property type="entry name" value="CheB_chemtxs"/>
    <property type="match status" value="1"/>
</dbReference>
<comment type="similarity">
    <text evidence="5">Belongs to the CheB family.</text>
</comment>
<feature type="domain" description="CheB-type methylesterase" evidence="9">
    <location>
        <begin position="153"/>
        <end position="337"/>
    </location>
</feature>
<feature type="active site" evidence="5 6">
    <location>
        <position position="184"/>
    </location>
</feature>
<gene>
    <name evidence="5" type="primary">cheB</name>
    <name evidence="10" type="ORF">H1D41_00195</name>
</gene>
<proteinExistence type="inferred from homology"/>
<sequence>MVIKVLIVDDSSVMRRLIRQALLKDTRLEVVGEANDPIEARSAIKVHNPDVLILDIEMPRMSGLEFLELLMRLRPMPVVMFSSLARSSRDATIKALSLGAVDCIEKPSAESGNTLEKLPDSLVAAASADIGALKRTNRVSRQVQSFHWNSKPVLIGASTGGVDALQTVFSAWPENCPPTLVTQHMPENFLRSFANRLDEQLEMNVRVAGNNEEVKQGEIVICPGGAFHLELVSAVPVRVRLVEGAPVSGHRPSVDVMMRSAKAFGPGCVAAILTGMGRDGAQGLLELRQNGAETIGQDEMSSVVYGMPRVAQDVGAVKTQLPLDEIGAAILGCCSKRSRAKTG</sequence>
<dbReference type="SUPFAM" id="SSF52738">
    <property type="entry name" value="Methylesterase CheB, C-terminal domain"/>
    <property type="match status" value="1"/>
</dbReference>
<comment type="catalytic activity">
    <reaction evidence="5">
        <text>L-glutaminyl-[protein] + H2O = L-glutamyl-[protein] + NH4(+)</text>
        <dbReference type="Rhea" id="RHEA:16441"/>
        <dbReference type="Rhea" id="RHEA-COMP:10207"/>
        <dbReference type="Rhea" id="RHEA-COMP:10208"/>
        <dbReference type="ChEBI" id="CHEBI:15377"/>
        <dbReference type="ChEBI" id="CHEBI:28938"/>
        <dbReference type="ChEBI" id="CHEBI:29973"/>
        <dbReference type="ChEBI" id="CHEBI:30011"/>
        <dbReference type="EC" id="3.5.1.44"/>
    </reaction>
</comment>
<dbReference type="Proteomes" id="UP000640583">
    <property type="component" value="Unassembled WGS sequence"/>
</dbReference>
<evidence type="ECO:0000256" key="5">
    <source>
        <dbReference type="HAMAP-Rule" id="MF_00099"/>
    </source>
</evidence>
<evidence type="ECO:0000256" key="6">
    <source>
        <dbReference type="PROSITE-ProRule" id="PRU00050"/>
    </source>
</evidence>
<evidence type="ECO:0000256" key="3">
    <source>
        <dbReference type="ARBA" id="ARBA00022801"/>
    </source>
</evidence>
<keyword evidence="3 5" id="KW-0378">Hydrolase</keyword>
<dbReference type="InterPro" id="IPR000673">
    <property type="entry name" value="Sig_transdc_resp-reg_Me-estase"/>
</dbReference>
<dbReference type="Pfam" id="PF00072">
    <property type="entry name" value="Response_reg"/>
    <property type="match status" value="1"/>
</dbReference>
<dbReference type="PROSITE" id="PS50110">
    <property type="entry name" value="RESPONSE_REGULATORY"/>
    <property type="match status" value="1"/>
</dbReference>
<dbReference type="CDD" id="cd17541">
    <property type="entry name" value="REC_CheB-like"/>
    <property type="match status" value="1"/>
</dbReference>
<dbReference type="RefSeq" id="WP_228847019.1">
    <property type="nucleotide sequence ID" value="NZ_JADCKQ010000001.1"/>
</dbReference>
<evidence type="ECO:0000259" key="8">
    <source>
        <dbReference type="PROSITE" id="PS50110"/>
    </source>
</evidence>
<dbReference type="SMART" id="SM00448">
    <property type="entry name" value="REC"/>
    <property type="match status" value="1"/>
</dbReference>
<evidence type="ECO:0000256" key="7">
    <source>
        <dbReference type="PROSITE-ProRule" id="PRU00169"/>
    </source>
</evidence>
<protein>
    <recommendedName>
        <fullName evidence="5">Protein-glutamate methylesterase/protein-glutamine glutaminase</fullName>
        <ecNumber evidence="5">3.1.1.61</ecNumber>
        <ecNumber evidence="5">3.5.1.44</ecNumber>
    </recommendedName>
</protein>
<dbReference type="GO" id="GO:0000156">
    <property type="term" value="F:phosphorelay response regulator activity"/>
    <property type="evidence" value="ECO:0007669"/>
    <property type="project" value="InterPro"/>
</dbReference>
<keyword evidence="11" id="KW-1185">Reference proteome</keyword>
<comment type="catalytic activity">
    <reaction evidence="4 5">
        <text>[protein]-L-glutamate 5-O-methyl ester + H2O = L-glutamyl-[protein] + methanol + H(+)</text>
        <dbReference type="Rhea" id="RHEA:23236"/>
        <dbReference type="Rhea" id="RHEA-COMP:10208"/>
        <dbReference type="Rhea" id="RHEA-COMP:10311"/>
        <dbReference type="ChEBI" id="CHEBI:15377"/>
        <dbReference type="ChEBI" id="CHEBI:15378"/>
        <dbReference type="ChEBI" id="CHEBI:17790"/>
        <dbReference type="ChEBI" id="CHEBI:29973"/>
        <dbReference type="ChEBI" id="CHEBI:82795"/>
        <dbReference type="EC" id="3.1.1.61"/>
    </reaction>
</comment>
<dbReference type="PANTHER" id="PTHR42872">
    <property type="entry name" value="PROTEIN-GLUTAMATE METHYLESTERASE/PROTEIN-GLUTAMINE GLUTAMINASE"/>
    <property type="match status" value="1"/>
</dbReference>
<feature type="domain" description="Response regulatory" evidence="8">
    <location>
        <begin position="4"/>
        <end position="121"/>
    </location>
</feature>
<dbReference type="PROSITE" id="PS50122">
    <property type="entry name" value="CHEB"/>
    <property type="match status" value="1"/>
</dbReference>
<dbReference type="InterPro" id="IPR001789">
    <property type="entry name" value="Sig_transdc_resp-reg_receiver"/>
</dbReference>
<comment type="PTM">
    <text evidence="5">Phosphorylated by CheA. Phosphorylation of the N-terminal regulatory domain activates the methylesterase activity.</text>
</comment>
<feature type="active site" evidence="5 6">
    <location>
        <position position="279"/>
    </location>
</feature>
<feature type="modified residue" description="4-aspartylphosphate" evidence="5 7">
    <location>
        <position position="55"/>
    </location>
</feature>
<name>A0A8J7ITK3_9RHOB</name>
<dbReference type="PIRSF" id="PIRSF000876">
    <property type="entry name" value="RR_chemtxs_CheB"/>
    <property type="match status" value="1"/>
</dbReference>
<dbReference type="Pfam" id="PF01339">
    <property type="entry name" value="CheB_methylest"/>
    <property type="match status" value="1"/>
</dbReference>
<dbReference type="InterPro" id="IPR035909">
    <property type="entry name" value="CheB_C"/>
</dbReference>
<evidence type="ECO:0000256" key="1">
    <source>
        <dbReference type="ARBA" id="ARBA00022490"/>
    </source>
</evidence>
<dbReference type="Gene3D" id="3.40.50.2300">
    <property type="match status" value="1"/>
</dbReference>
<comment type="subcellular location">
    <subcellularLocation>
        <location evidence="5">Cytoplasm</location>
    </subcellularLocation>
</comment>
<dbReference type="GO" id="GO:0005737">
    <property type="term" value="C:cytoplasm"/>
    <property type="evidence" value="ECO:0007669"/>
    <property type="project" value="UniProtKB-SubCell"/>
</dbReference>
<comment type="domain">
    <text evidence="5">Contains a C-terminal catalytic domain, and an N-terminal region which modulates catalytic activity.</text>
</comment>